<organism evidence="1 2">
    <name type="scientific">Vicia faba</name>
    <name type="common">Broad bean</name>
    <name type="synonym">Faba vulgaris</name>
    <dbReference type="NCBI Taxonomy" id="3906"/>
    <lineage>
        <taxon>Eukaryota</taxon>
        <taxon>Viridiplantae</taxon>
        <taxon>Streptophyta</taxon>
        <taxon>Embryophyta</taxon>
        <taxon>Tracheophyta</taxon>
        <taxon>Spermatophyta</taxon>
        <taxon>Magnoliopsida</taxon>
        <taxon>eudicotyledons</taxon>
        <taxon>Gunneridae</taxon>
        <taxon>Pentapetalae</taxon>
        <taxon>rosids</taxon>
        <taxon>fabids</taxon>
        <taxon>Fabales</taxon>
        <taxon>Fabaceae</taxon>
        <taxon>Papilionoideae</taxon>
        <taxon>50 kb inversion clade</taxon>
        <taxon>NPAAA clade</taxon>
        <taxon>Hologalegina</taxon>
        <taxon>IRL clade</taxon>
        <taxon>Fabeae</taxon>
        <taxon>Vicia</taxon>
    </lineage>
</organism>
<protein>
    <submittedName>
        <fullName evidence="1">Uncharacterized protein</fullName>
    </submittedName>
</protein>
<proteinExistence type="predicted"/>
<evidence type="ECO:0000313" key="1">
    <source>
        <dbReference type="EMBL" id="CAI8605370.1"/>
    </source>
</evidence>
<accession>A0AAV1A8S0</accession>
<dbReference type="EMBL" id="OX451738">
    <property type="protein sequence ID" value="CAI8605370.1"/>
    <property type="molecule type" value="Genomic_DNA"/>
</dbReference>
<keyword evidence="2" id="KW-1185">Reference proteome</keyword>
<evidence type="ECO:0000313" key="2">
    <source>
        <dbReference type="Proteomes" id="UP001157006"/>
    </source>
</evidence>
<gene>
    <name evidence="1" type="ORF">VFH_III180120</name>
</gene>
<reference evidence="1 2" key="1">
    <citation type="submission" date="2023-01" db="EMBL/GenBank/DDBJ databases">
        <authorList>
            <person name="Kreplak J."/>
        </authorList>
    </citation>
    <scope>NUCLEOTIDE SEQUENCE [LARGE SCALE GENOMIC DNA]</scope>
</reference>
<dbReference type="AlphaFoldDB" id="A0AAV1A8S0"/>
<sequence length="148" mass="16341">MILYPLSHTFKHLHPHLSPSLCNFEPIALISLFSLAPEALSLSVPPKSLSQIIVVVEVGYTVVEVWGLNDGEKIGERKFGRSCCLFGDLLLLCERMLQSSSTYQSYCVVVIADSKVDVRRHVFGVGGSLRKSDGRDLRAEFELDGCEG</sequence>
<dbReference type="Proteomes" id="UP001157006">
    <property type="component" value="Chromosome 3"/>
</dbReference>
<name>A0AAV1A8S0_VICFA</name>